<reference evidence="1 2" key="1">
    <citation type="submission" date="2024-11" db="EMBL/GenBank/DDBJ databases">
        <title>Adaptive evolution of stress response genes in parasites aligns with host niche diversity.</title>
        <authorList>
            <person name="Hahn C."/>
            <person name="Resl P."/>
        </authorList>
    </citation>
    <scope>NUCLEOTIDE SEQUENCE [LARGE SCALE GENOMIC DNA]</scope>
    <source>
        <strain evidence="1">EGGRZ-B1_66</strain>
        <tissue evidence="1">Body</tissue>
    </source>
</reference>
<proteinExistence type="predicted"/>
<evidence type="ECO:0000313" key="1">
    <source>
        <dbReference type="EMBL" id="KAL3313983.1"/>
    </source>
</evidence>
<comment type="caution">
    <text evidence="1">The sequence shown here is derived from an EMBL/GenBank/DDBJ whole genome shotgun (WGS) entry which is preliminary data.</text>
</comment>
<dbReference type="Proteomes" id="UP001626550">
    <property type="component" value="Unassembled WGS sequence"/>
</dbReference>
<name>A0ABD2Q3L8_9PLAT</name>
<accession>A0ABD2Q3L8</accession>
<protein>
    <submittedName>
        <fullName evidence="1">Uncharacterized protein</fullName>
    </submittedName>
</protein>
<dbReference type="AlphaFoldDB" id="A0ABD2Q3L8"/>
<organism evidence="1 2">
    <name type="scientific">Cichlidogyrus casuarinus</name>
    <dbReference type="NCBI Taxonomy" id="1844966"/>
    <lineage>
        <taxon>Eukaryota</taxon>
        <taxon>Metazoa</taxon>
        <taxon>Spiralia</taxon>
        <taxon>Lophotrochozoa</taxon>
        <taxon>Platyhelminthes</taxon>
        <taxon>Monogenea</taxon>
        <taxon>Monopisthocotylea</taxon>
        <taxon>Dactylogyridea</taxon>
        <taxon>Ancyrocephalidae</taxon>
        <taxon>Cichlidogyrus</taxon>
    </lineage>
</organism>
<gene>
    <name evidence="1" type="ORF">Ciccas_007411</name>
</gene>
<dbReference type="EMBL" id="JBJKFK010001133">
    <property type="protein sequence ID" value="KAL3313983.1"/>
    <property type="molecule type" value="Genomic_DNA"/>
</dbReference>
<keyword evidence="2" id="KW-1185">Reference proteome</keyword>
<sequence>MIEFAECQPRNHESAAFESSLSYQEPQSDFKFSKKDQINYDLYSQQVAFDSARDQKWNSSCQTQRPKGGDILNFLNEINRQQAGKPYMIRALCSADKPPLQQV</sequence>
<evidence type="ECO:0000313" key="2">
    <source>
        <dbReference type="Proteomes" id="UP001626550"/>
    </source>
</evidence>